<dbReference type="Gene3D" id="3.40.50.300">
    <property type="entry name" value="P-loop containing nucleotide triphosphate hydrolases"/>
    <property type="match status" value="2"/>
</dbReference>
<comment type="subcellular location">
    <subcellularLocation>
        <location evidence="1">Membrane</location>
        <topology evidence="1">Multi-pass membrane protein</topology>
    </subcellularLocation>
</comment>
<dbReference type="FunFam" id="3.40.50.300:FF:002470">
    <property type="entry name" value="ABC transporter, putative"/>
    <property type="match status" value="1"/>
</dbReference>
<dbReference type="PANTHER" id="PTHR19229:SF250">
    <property type="entry name" value="ABC TRANSPORTER DOMAIN-CONTAINING PROTEIN-RELATED"/>
    <property type="match status" value="1"/>
</dbReference>
<dbReference type="PROSITE" id="PS00211">
    <property type="entry name" value="ABC_TRANSPORTER_1"/>
    <property type="match status" value="1"/>
</dbReference>
<feature type="transmembrane region" description="Helical" evidence="7">
    <location>
        <begin position="1016"/>
        <end position="1034"/>
    </location>
</feature>
<dbReference type="GO" id="GO:0016887">
    <property type="term" value="F:ATP hydrolysis activity"/>
    <property type="evidence" value="ECO:0007669"/>
    <property type="project" value="InterPro"/>
</dbReference>
<dbReference type="Pfam" id="PF23321">
    <property type="entry name" value="R1_ABCA1"/>
    <property type="match status" value="1"/>
</dbReference>
<dbReference type="SUPFAM" id="SSF52540">
    <property type="entry name" value="P-loop containing nucleoside triphosphate hydrolases"/>
    <property type="match status" value="2"/>
</dbReference>
<dbReference type="InterPro" id="IPR003439">
    <property type="entry name" value="ABC_transporter-like_ATP-bd"/>
</dbReference>
<feature type="transmembrane region" description="Helical" evidence="7">
    <location>
        <begin position="1127"/>
        <end position="1147"/>
    </location>
</feature>
<dbReference type="GO" id="GO:0016020">
    <property type="term" value="C:membrane"/>
    <property type="evidence" value="ECO:0007669"/>
    <property type="project" value="UniProtKB-SubCell"/>
</dbReference>
<dbReference type="Pfam" id="PF12698">
    <property type="entry name" value="ABC2_membrane_3"/>
    <property type="match status" value="2"/>
</dbReference>
<organism evidence="9">
    <name type="scientific">Culicoides sonorensis</name>
    <name type="common">Biting midge</name>
    <dbReference type="NCBI Taxonomy" id="179676"/>
    <lineage>
        <taxon>Eukaryota</taxon>
        <taxon>Metazoa</taxon>
        <taxon>Ecdysozoa</taxon>
        <taxon>Arthropoda</taxon>
        <taxon>Hexapoda</taxon>
        <taxon>Insecta</taxon>
        <taxon>Pterygota</taxon>
        <taxon>Neoptera</taxon>
        <taxon>Endopterygota</taxon>
        <taxon>Diptera</taxon>
        <taxon>Nematocera</taxon>
        <taxon>Chironomoidea</taxon>
        <taxon>Ceratopogonidae</taxon>
        <taxon>Ceratopogoninae</taxon>
        <taxon>Culicoides</taxon>
        <taxon>Monoculicoides</taxon>
    </lineage>
</organism>
<evidence type="ECO:0000256" key="4">
    <source>
        <dbReference type="ARBA" id="ARBA00022840"/>
    </source>
</evidence>
<evidence type="ECO:0000256" key="6">
    <source>
        <dbReference type="ARBA" id="ARBA00023136"/>
    </source>
</evidence>
<sequence length="1665" mass="191454">MTNFQNTFYVFLWKVKKQKRFHWFKNTLFTLLPIILVVINFLILYEDESHLRHSAISEPITEEELQRDYLPENLNDVIYFAPQNAFTSRLMETLRVDLGIIDERIVGVDEEEDLRPFMDEKDSFFSVVFNIDNHDADVTAPQNFSYRIRTKNNNFRTHEVYNGDVFDANNRGEDEYIRSGFLTLQHWIDKSYMRLVSGNKDILKDVSVQIKRFPIPTDSPQSEEGVSTFCYTILSTFVFYSILLIIIPMVEEKEGGFKEHVKNATRFSYLNNFCFFLVNYGQLLTTFLVCLILSLGSGAWSCFNFAIILLFGILFIFALMCFAIFLVTFFDSVLFANFGSLLLFLIQTLVYFMIPTSFMRTIQIGLPLNAFLLGTEILSKFKAADHCFTFSSLTHKGYPGIDEYSLGEILLAFLAEGVTYLFLHFYLSNVCPGKHGTPRSVFFLFQKSYYTPNKIDCADVGSVINTHGKVYERSDGAEAIVKVRNLTKTFRSLSGRKKTAVHDVSFDIYKNQITAVLGHNGAGKTTAMCMLTGMVSKTSGIVSVDGVQDINYFRTAIGFCPQHNIFLPYLTCREHLLFFGQLRGLTLFQANQEASLILNKINLNTKSSNVAKNLSGGMMRKLCLGNAIIGKTKLLVLDEPSSGLDPESRRDIWNVLCKLKKDHTILISTHFMEEADVLGDRIAILEEGKLIAFGTSMFLKQHYGTGYTIKMLKEPSFKKSDVVDAIIKEIPKAEFKQMVEPTFCATLPYKDQDKYVKILENLEKKKEEYGIEALSITNTTLEEVFLNSATTDKLLQKTNNDETDSSYVLIEGEARRSNYCGVSFKHFRAILYKKSIYLKRKMTYFFIMMMIPCCFAMIPFIIFNKQPDSQPKHHDQLDLKALSIPNPVIVLCVSNEHLRVSKELEKYLEQEIAETEGGEISYGGQMNCDEHLLSLAQNYRIKYYDRVVGALDVKVQDTTYEMTMTAMYSMNVLHSSAISLNLANKMLAKLNVNDSINIIAANAPLVKSSIDFKLPFYYTMLVPLGMMMYMAFYLPLPLNERIIEVRKLQNITPFLYWISFFIIDAFIHTFVCGMLVLVTFAWDHSSVFSGNDYKYLFLLYLFYGYAYLTLIYTVSQLFHSLSSATSVLMFLLIIGMVGCEFLSTGVAKMQEYSQYITFMHIFPDFALKHSMKVIYEISKFEQTYQQPELGKIYKKQFIKAVNDLNLTKFFMFIPIYGILLFACLIILLEDIYIRHRLIKYYLQFMDFFCCRKYVRDDFKLPDEEMDKYVLDEKKYVEDIIKSNRTDEYPIVVSQLEKNYMHLKAVRGIDFAVRKGECFGLLGMNGAGKSSTFKMMTLNETISKGQVFIHGNSCYVNEFQYKSQFGYCPQNDALNLFMTSYETLRYYALLRCVQPHRIHEEVMMWLRKVDIEKYKNTQVQFYSGGTKRKLNTAIAMIGSPRVIFLDEPTTGVDPKSRRFVWGCIKKFQNSENHSIILTSHSMDECETLCNRLAIMVKGQFKCVGPIQKLKSQYGVGFSLIIKLRNNVITRLKAEAAAAAEEEAKENDQVDGLKLSDRLQVPKSENNTGAAEGSKLTRKSSTVITDLKLKVSQLFRCELKDEHEGMLQYFIYDDNISWADVFTKLTNFNNENKLVVENFSINETTLEDIFLQFREPTDKGNVETTEL</sequence>
<keyword evidence="2 7" id="KW-0812">Transmembrane</keyword>
<evidence type="ECO:0000313" key="9">
    <source>
        <dbReference type="EMBL" id="SSX31561.1"/>
    </source>
</evidence>
<evidence type="ECO:0000256" key="3">
    <source>
        <dbReference type="ARBA" id="ARBA00022741"/>
    </source>
</evidence>
<dbReference type="InterPro" id="IPR017871">
    <property type="entry name" value="ABC_transporter-like_CS"/>
</dbReference>
<evidence type="ECO:0000256" key="5">
    <source>
        <dbReference type="ARBA" id="ARBA00022989"/>
    </source>
</evidence>
<evidence type="ECO:0000256" key="2">
    <source>
        <dbReference type="ARBA" id="ARBA00022692"/>
    </source>
</evidence>
<feature type="transmembrane region" description="Helical" evidence="7">
    <location>
        <begin position="1094"/>
        <end position="1115"/>
    </location>
</feature>
<feature type="domain" description="ABC transporter" evidence="8">
    <location>
        <begin position="481"/>
        <end position="712"/>
    </location>
</feature>
<dbReference type="Pfam" id="PF00005">
    <property type="entry name" value="ABC_tran"/>
    <property type="match status" value="2"/>
</dbReference>
<proteinExistence type="predicted"/>
<reference evidence="9" key="1">
    <citation type="submission" date="2018-07" db="EMBL/GenBank/DDBJ databases">
        <authorList>
            <person name="Quirk P.G."/>
            <person name="Krulwich T.A."/>
        </authorList>
    </citation>
    <scope>NUCLEOTIDE SEQUENCE</scope>
</reference>
<keyword evidence="3" id="KW-0547">Nucleotide-binding</keyword>
<keyword evidence="4" id="KW-0067">ATP-binding</keyword>
<keyword evidence="5 7" id="KW-1133">Transmembrane helix</keyword>
<dbReference type="InterPro" id="IPR056264">
    <property type="entry name" value="R2_ABCA1-4-like"/>
</dbReference>
<dbReference type="VEuPathDB" id="VectorBase:CSON003827"/>
<name>A0A336MPX5_CULSO</name>
<dbReference type="GO" id="GO:0005524">
    <property type="term" value="F:ATP binding"/>
    <property type="evidence" value="ECO:0007669"/>
    <property type="project" value="UniProtKB-KW"/>
</dbReference>
<dbReference type="SUPFAM" id="SSF81665">
    <property type="entry name" value="Calcium ATPase, transmembrane domain M"/>
    <property type="match status" value="1"/>
</dbReference>
<dbReference type="GO" id="GO:0140359">
    <property type="term" value="F:ABC-type transporter activity"/>
    <property type="evidence" value="ECO:0007669"/>
    <property type="project" value="InterPro"/>
</dbReference>
<feature type="transmembrane region" description="Helical" evidence="7">
    <location>
        <begin position="270"/>
        <end position="293"/>
    </location>
</feature>
<keyword evidence="6 7" id="KW-0472">Membrane</keyword>
<protein>
    <submittedName>
        <fullName evidence="9">CSON003827 protein</fullName>
    </submittedName>
</protein>
<dbReference type="InterPro" id="IPR003593">
    <property type="entry name" value="AAA+_ATPase"/>
</dbReference>
<feature type="transmembrane region" description="Helical" evidence="7">
    <location>
        <begin position="305"/>
        <end position="327"/>
    </location>
</feature>
<feature type="transmembrane region" description="Helical" evidence="7">
    <location>
        <begin position="1054"/>
        <end position="1082"/>
    </location>
</feature>
<dbReference type="InterPro" id="IPR027417">
    <property type="entry name" value="P-loop_NTPase"/>
</dbReference>
<feature type="transmembrane region" description="Helical" evidence="7">
    <location>
        <begin position="229"/>
        <end position="250"/>
    </location>
</feature>
<dbReference type="SMART" id="SM00382">
    <property type="entry name" value="AAA"/>
    <property type="match status" value="2"/>
</dbReference>
<evidence type="ECO:0000259" key="8">
    <source>
        <dbReference type="PROSITE" id="PS50893"/>
    </source>
</evidence>
<evidence type="ECO:0000256" key="7">
    <source>
        <dbReference type="SAM" id="Phobius"/>
    </source>
</evidence>
<feature type="domain" description="ABC transporter" evidence="8">
    <location>
        <begin position="1290"/>
        <end position="1521"/>
    </location>
</feature>
<dbReference type="InterPro" id="IPR026082">
    <property type="entry name" value="ABCA"/>
</dbReference>
<dbReference type="PROSITE" id="PS50893">
    <property type="entry name" value="ABC_TRANSPORTER_2"/>
    <property type="match status" value="2"/>
</dbReference>
<accession>A0A336MPX5</accession>
<dbReference type="PANTHER" id="PTHR19229">
    <property type="entry name" value="ATP-BINDING CASSETTE TRANSPORTER SUBFAMILY A ABCA"/>
    <property type="match status" value="1"/>
</dbReference>
<dbReference type="InterPro" id="IPR023298">
    <property type="entry name" value="ATPase_P-typ_TM_dom_sf"/>
</dbReference>
<dbReference type="FunFam" id="3.40.50.300:FF:000436">
    <property type="entry name" value="ATP binding cassette subfamily A member 9"/>
    <property type="match status" value="1"/>
</dbReference>
<feature type="transmembrane region" description="Helical" evidence="7">
    <location>
        <begin position="843"/>
        <end position="863"/>
    </location>
</feature>
<dbReference type="InterPro" id="IPR013525">
    <property type="entry name" value="ABC2_TM"/>
</dbReference>
<dbReference type="EMBL" id="UFQT01001734">
    <property type="protein sequence ID" value="SSX31561.1"/>
    <property type="molecule type" value="Genomic_DNA"/>
</dbReference>
<gene>
    <name evidence="9" type="primary">CSON003827</name>
</gene>
<evidence type="ECO:0000256" key="1">
    <source>
        <dbReference type="ARBA" id="ARBA00004141"/>
    </source>
</evidence>
<dbReference type="CDD" id="cd03263">
    <property type="entry name" value="ABC_subfamily_A"/>
    <property type="match status" value="2"/>
</dbReference>
<feature type="transmembrane region" description="Helical" evidence="7">
    <location>
        <begin position="23"/>
        <end position="45"/>
    </location>
</feature>
<feature type="transmembrane region" description="Helical" evidence="7">
    <location>
        <begin position="333"/>
        <end position="354"/>
    </location>
</feature>
<feature type="transmembrane region" description="Helical" evidence="7">
    <location>
        <begin position="1209"/>
        <end position="1228"/>
    </location>
</feature>